<gene>
    <name evidence="1" type="ORF">D5R81_17335</name>
</gene>
<dbReference type="OrthoDB" id="5916942at2"/>
<dbReference type="Pfam" id="PF11042">
    <property type="entry name" value="DUF2750"/>
    <property type="match status" value="1"/>
</dbReference>
<evidence type="ECO:0000313" key="2">
    <source>
        <dbReference type="Proteomes" id="UP000273022"/>
    </source>
</evidence>
<name>A0A3A6TZ98_9GAMM</name>
<dbReference type="EMBL" id="QYYH01000152">
    <property type="protein sequence ID" value="RJY06782.1"/>
    <property type="molecule type" value="Genomic_DNA"/>
</dbReference>
<dbReference type="Proteomes" id="UP000273022">
    <property type="component" value="Unassembled WGS sequence"/>
</dbReference>
<accession>A0A3A6TZ98</accession>
<keyword evidence="2" id="KW-1185">Reference proteome</keyword>
<dbReference type="AlphaFoldDB" id="A0A3A6TZ98"/>
<dbReference type="RefSeq" id="WP_121854877.1">
    <property type="nucleotide sequence ID" value="NZ_CP037952.1"/>
</dbReference>
<evidence type="ECO:0000313" key="1">
    <source>
        <dbReference type="EMBL" id="RJY06782.1"/>
    </source>
</evidence>
<protein>
    <submittedName>
        <fullName evidence="1">DUF2750 domain-containing protein</fullName>
    </submittedName>
</protein>
<organism evidence="1 2">
    <name type="scientific">Parashewanella spongiae</name>
    <dbReference type="NCBI Taxonomy" id="342950"/>
    <lineage>
        <taxon>Bacteria</taxon>
        <taxon>Pseudomonadati</taxon>
        <taxon>Pseudomonadota</taxon>
        <taxon>Gammaproteobacteria</taxon>
        <taxon>Alteromonadales</taxon>
        <taxon>Shewanellaceae</taxon>
        <taxon>Parashewanella</taxon>
    </lineage>
</organism>
<dbReference type="InterPro" id="IPR021284">
    <property type="entry name" value="DUF2750"/>
</dbReference>
<proteinExistence type="predicted"/>
<sequence length="123" mass="14194">MTEITPTLTTFVASIEESQKLWALQDETGEGWVVCDSPNFEDTDTMPIWSSEKLAKQHCIDEWEDYKPAAITVTEFLEFWVSDLNDDDVMVGLDWMHNNDHTEIDPIELAKHFVEIEAEAEEN</sequence>
<comment type="caution">
    <text evidence="1">The sequence shown here is derived from an EMBL/GenBank/DDBJ whole genome shotgun (WGS) entry which is preliminary data.</text>
</comment>
<reference evidence="1 2" key="1">
    <citation type="submission" date="2018-09" db="EMBL/GenBank/DDBJ databases">
        <title>Phylogeny of the Shewanellaceae, and recommendation for two new genera, Pseudoshewanella and Parashewanella.</title>
        <authorList>
            <person name="Wang G."/>
        </authorList>
    </citation>
    <scope>NUCLEOTIDE SEQUENCE [LARGE SCALE GENOMIC DNA]</scope>
    <source>
        <strain evidence="1 2">KCTC 22492</strain>
    </source>
</reference>